<dbReference type="AlphaFoldDB" id="A0A2K1L0D2"/>
<dbReference type="Gramene" id="Pp3c2_5580V3.1">
    <property type="protein sequence ID" value="PAC:32935599.CDS.1"/>
    <property type="gene ID" value="Pp3c2_5580"/>
</dbReference>
<dbReference type="InParanoid" id="A0A2K1L0D2"/>
<dbReference type="EMBL" id="ABEU02000002">
    <property type="protein sequence ID" value="PNR59482.1"/>
    <property type="molecule type" value="Genomic_DNA"/>
</dbReference>
<accession>A0A2K1L0D2</accession>
<name>A0A2K1L0D2_PHYPA</name>
<reference evidence="1 3" key="2">
    <citation type="journal article" date="2018" name="Plant J.">
        <title>The Physcomitrella patens chromosome-scale assembly reveals moss genome structure and evolution.</title>
        <authorList>
            <person name="Lang D."/>
            <person name="Ullrich K.K."/>
            <person name="Murat F."/>
            <person name="Fuchs J."/>
            <person name="Jenkins J."/>
            <person name="Haas F.B."/>
            <person name="Piednoel M."/>
            <person name="Gundlach H."/>
            <person name="Van Bel M."/>
            <person name="Meyberg R."/>
            <person name="Vives C."/>
            <person name="Morata J."/>
            <person name="Symeonidi A."/>
            <person name="Hiss M."/>
            <person name="Muchero W."/>
            <person name="Kamisugi Y."/>
            <person name="Saleh O."/>
            <person name="Blanc G."/>
            <person name="Decker E.L."/>
            <person name="van Gessel N."/>
            <person name="Grimwood J."/>
            <person name="Hayes R.D."/>
            <person name="Graham S.W."/>
            <person name="Gunter L.E."/>
            <person name="McDaniel S.F."/>
            <person name="Hoernstein S.N.W."/>
            <person name="Larsson A."/>
            <person name="Li F.W."/>
            <person name="Perroud P.F."/>
            <person name="Phillips J."/>
            <person name="Ranjan P."/>
            <person name="Rokshar D.S."/>
            <person name="Rothfels C.J."/>
            <person name="Schneider L."/>
            <person name="Shu S."/>
            <person name="Stevenson D.W."/>
            <person name="Thummler F."/>
            <person name="Tillich M."/>
            <person name="Villarreal Aguilar J.C."/>
            <person name="Widiez T."/>
            <person name="Wong G.K."/>
            <person name="Wymore A."/>
            <person name="Zhang Y."/>
            <person name="Zimmer A.D."/>
            <person name="Quatrano R.S."/>
            <person name="Mayer K.F.X."/>
            <person name="Goodstein D."/>
            <person name="Casacuberta J.M."/>
            <person name="Vandepoele K."/>
            <person name="Reski R."/>
            <person name="Cuming A.C."/>
            <person name="Tuskan G.A."/>
            <person name="Maumus F."/>
            <person name="Salse J."/>
            <person name="Schmutz J."/>
            <person name="Rensing S.A."/>
        </authorList>
    </citation>
    <scope>NUCLEOTIDE SEQUENCE [LARGE SCALE GENOMIC DNA]</scope>
    <source>
        <strain evidence="2 3">cv. Gransden 2004</strain>
    </source>
</reference>
<dbReference type="EnsemblPlants" id="Pp3c2_5580V3.1">
    <property type="protein sequence ID" value="PAC:32935599.CDS.1"/>
    <property type="gene ID" value="Pp3c2_5580"/>
</dbReference>
<reference evidence="2" key="3">
    <citation type="submission" date="2020-12" db="UniProtKB">
        <authorList>
            <consortium name="EnsemblPlants"/>
        </authorList>
    </citation>
    <scope>IDENTIFICATION</scope>
</reference>
<gene>
    <name evidence="1" type="ORF">PHYPA_002273</name>
</gene>
<dbReference type="EnsemblPlants" id="Pp3c2_5580V3.2">
    <property type="protein sequence ID" value="PAC:32935600.CDS.1"/>
    <property type="gene ID" value="Pp3c2_5580"/>
</dbReference>
<evidence type="ECO:0000313" key="3">
    <source>
        <dbReference type="Proteomes" id="UP000006727"/>
    </source>
</evidence>
<evidence type="ECO:0000313" key="1">
    <source>
        <dbReference type="EMBL" id="PNR59482.1"/>
    </source>
</evidence>
<reference evidence="1 3" key="1">
    <citation type="journal article" date="2008" name="Science">
        <title>The Physcomitrella genome reveals evolutionary insights into the conquest of land by plants.</title>
        <authorList>
            <person name="Rensing S."/>
            <person name="Lang D."/>
            <person name="Zimmer A."/>
            <person name="Terry A."/>
            <person name="Salamov A."/>
            <person name="Shapiro H."/>
            <person name="Nishiyama T."/>
            <person name="Perroud P.-F."/>
            <person name="Lindquist E."/>
            <person name="Kamisugi Y."/>
            <person name="Tanahashi T."/>
            <person name="Sakakibara K."/>
            <person name="Fujita T."/>
            <person name="Oishi K."/>
            <person name="Shin-I T."/>
            <person name="Kuroki Y."/>
            <person name="Toyoda A."/>
            <person name="Suzuki Y."/>
            <person name="Hashimoto A."/>
            <person name="Yamaguchi K."/>
            <person name="Sugano A."/>
            <person name="Kohara Y."/>
            <person name="Fujiyama A."/>
            <person name="Anterola A."/>
            <person name="Aoki S."/>
            <person name="Ashton N."/>
            <person name="Barbazuk W.B."/>
            <person name="Barker E."/>
            <person name="Bennetzen J."/>
            <person name="Bezanilla M."/>
            <person name="Blankenship R."/>
            <person name="Cho S.H."/>
            <person name="Dutcher S."/>
            <person name="Estelle M."/>
            <person name="Fawcett J.A."/>
            <person name="Gundlach H."/>
            <person name="Hanada K."/>
            <person name="Heyl A."/>
            <person name="Hicks K.A."/>
            <person name="Hugh J."/>
            <person name="Lohr M."/>
            <person name="Mayer K."/>
            <person name="Melkozernov A."/>
            <person name="Murata T."/>
            <person name="Nelson D."/>
            <person name="Pils B."/>
            <person name="Prigge M."/>
            <person name="Reiss B."/>
            <person name="Renner T."/>
            <person name="Rombauts S."/>
            <person name="Rushton P."/>
            <person name="Sanderfoot A."/>
            <person name="Schween G."/>
            <person name="Shiu S.-H."/>
            <person name="Stueber K."/>
            <person name="Theodoulou F.L."/>
            <person name="Tu H."/>
            <person name="Van de Peer Y."/>
            <person name="Verrier P.J."/>
            <person name="Waters E."/>
            <person name="Wood A."/>
            <person name="Yang L."/>
            <person name="Cove D."/>
            <person name="Cuming A."/>
            <person name="Hasebe M."/>
            <person name="Lucas S."/>
            <person name="Mishler D.B."/>
            <person name="Reski R."/>
            <person name="Grigoriev I."/>
            <person name="Quatrano R.S."/>
            <person name="Boore J.L."/>
        </authorList>
    </citation>
    <scope>NUCLEOTIDE SEQUENCE [LARGE SCALE GENOMIC DNA]</scope>
    <source>
        <strain evidence="2 3">cv. Gransden 2004</strain>
    </source>
</reference>
<protein>
    <submittedName>
        <fullName evidence="1 2">Uncharacterized protein</fullName>
    </submittedName>
</protein>
<proteinExistence type="predicted"/>
<dbReference type="Proteomes" id="UP000006727">
    <property type="component" value="Chromosome 2"/>
</dbReference>
<dbReference type="Gramene" id="Pp3c2_5580V3.2">
    <property type="protein sequence ID" value="PAC:32935600.CDS.1"/>
    <property type="gene ID" value="Pp3c2_5580"/>
</dbReference>
<sequence>MHYIKEWELKPRDGRVKNSSCHVISKPICENTIETGDLHLTSKVGASAAPAKIYLPSNTVTPETPEIRAQNTNILSVASNSFPNRGESDWNIFQLLLKQVQGRRLKVEGIIQKYSSLDLTHKLIEKEDDAMLVGRLSPDLLWFL</sequence>
<evidence type="ECO:0000313" key="2">
    <source>
        <dbReference type="EnsemblPlants" id="PAC:32935599.CDS.1"/>
    </source>
</evidence>
<organism evidence="1">
    <name type="scientific">Physcomitrium patens</name>
    <name type="common">Spreading-leaved earth moss</name>
    <name type="synonym">Physcomitrella patens</name>
    <dbReference type="NCBI Taxonomy" id="3218"/>
    <lineage>
        <taxon>Eukaryota</taxon>
        <taxon>Viridiplantae</taxon>
        <taxon>Streptophyta</taxon>
        <taxon>Embryophyta</taxon>
        <taxon>Bryophyta</taxon>
        <taxon>Bryophytina</taxon>
        <taxon>Bryopsida</taxon>
        <taxon>Funariidae</taxon>
        <taxon>Funariales</taxon>
        <taxon>Funariaceae</taxon>
        <taxon>Physcomitrium</taxon>
    </lineage>
</organism>
<dbReference type="PaxDb" id="3218-PP1S7_348V6.1"/>
<keyword evidence="3" id="KW-1185">Reference proteome</keyword>